<name>A0A1G9SRP1_9ACTN</name>
<feature type="signal peptide" evidence="1">
    <location>
        <begin position="1"/>
        <end position="30"/>
    </location>
</feature>
<keyword evidence="1" id="KW-0732">Signal</keyword>
<evidence type="ECO:0000313" key="3">
    <source>
        <dbReference type="Proteomes" id="UP000198683"/>
    </source>
</evidence>
<dbReference type="OrthoDB" id="3542864at2"/>
<dbReference type="AlphaFoldDB" id="A0A1G9SRP1"/>
<reference evidence="2 3" key="1">
    <citation type="submission" date="2016-10" db="EMBL/GenBank/DDBJ databases">
        <authorList>
            <person name="de Groot N.N."/>
        </authorList>
    </citation>
    <scope>NUCLEOTIDE SEQUENCE [LARGE SCALE GENOMIC DNA]</scope>
    <source>
        <strain evidence="2 3">CGMCC 4.5681</strain>
    </source>
</reference>
<evidence type="ECO:0000256" key="1">
    <source>
        <dbReference type="SAM" id="SignalP"/>
    </source>
</evidence>
<dbReference type="Proteomes" id="UP000198683">
    <property type="component" value="Unassembled WGS sequence"/>
</dbReference>
<feature type="chain" id="PRO_5011552318" evidence="1">
    <location>
        <begin position="31"/>
        <end position="90"/>
    </location>
</feature>
<evidence type="ECO:0000313" key="2">
    <source>
        <dbReference type="EMBL" id="SDM38017.1"/>
    </source>
</evidence>
<organism evidence="2 3">
    <name type="scientific">Nonomuraea maritima</name>
    <dbReference type="NCBI Taxonomy" id="683260"/>
    <lineage>
        <taxon>Bacteria</taxon>
        <taxon>Bacillati</taxon>
        <taxon>Actinomycetota</taxon>
        <taxon>Actinomycetes</taxon>
        <taxon>Streptosporangiales</taxon>
        <taxon>Streptosporangiaceae</taxon>
        <taxon>Nonomuraea</taxon>
    </lineage>
</organism>
<keyword evidence="3" id="KW-1185">Reference proteome</keyword>
<protein>
    <submittedName>
        <fullName evidence="2">Uncharacterized protein</fullName>
    </submittedName>
</protein>
<proteinExistence type="predicted"/>
<gene>
    <name evidence="2" type="ORF">SAMN05421874_1652</name>
</gene>
<accession>A0A1G9SRP1</accession>
<sequence>MAITKKVLASVAVFVAAFTPAVVSPTPAFAANTCGFPTQATPPSRFIRSYPNCKQCEDEEGVSISGYFYYCTYNPSNNLNDLHMYLLRVG</sequence>
<dbReference type="EMBL" id="FNFB01000065">
    <property type="protein sequence ID" value="SDM38017.1"/>
    <property type="molecule type" value="Genomic_DNA"/>
</dbReference>
<dbReference type="RefSeq" id="WP_090774245.1">
    <property type="nucleotide sequence ID" value="NZ_FNFB01000065.1"/>
</dbReference>